<evidence type="ECO:0000256" key="5">
    <source>
        <dbReference type="ARBA" id="ARBA00022692"/>
    </source>
</evidence>
<evidence type="ECO:0000256" key="7">
    <source>
        <dbReference type="ARBA" id="ARBA00023136"/>
    </source>
</evidence>
<feature type="transmembrane region" description="Helical" evidence="9">
    <location>
        <begin position="45"/>
        <end position="62"/>
    </location>
</feature>
<feature type="transmembrane region" description="Helical" evidence="9">
    <location>
        <begin position="83"/>
        <end position="104"/>
    </location>
</feature>
<evidence type="ECO:0000256" key="6">
    <source>
        <dbReference type="ARBA" id="ARBA00022989"/>
    </source>
</evidence>
<evidence type="ECO:0000256" key="2">
    <source>
        <dbReference type="ARBA" id="ARBA00022448"/>
    </source>
</evidence>
<evidence type="ECO:0000256" key="3">
    <source>
        <dbReference type="ARBA" id="ARBA00022475"/>
    </source>
</evidence>
<evidence type="ECO:0000313" key="12">
    <source>
        <dbReference type="Proteomes" id="UP000321562"/>
    </source>
</evidence>
<evidence type="ECO:0000256" key="1">
    <source>
        <dbReference type="ARBA" id="ARBA00004429"/>
    </source>
</evidence>
<organism evidence="11 12">
    <name type="scientific">Paracoccus aurantiacus</name>
    <dbReference type="NCBI Taxonomy" id="2599412"/>
    <lineage>
        <taxon>Bacteria</taxon>
        <taxon>Pseudomonadati</taxon>
        <taxon>Pseudomonadota</taxon>
        <taxon>Alphaproteobacteria</taxon>
        <taxon>Rhodobacterales</taxon>
        <taxon>Paracoccaceae</taxon>
        <taxon>Paracoccus</taxon>
    </lineage>
</organism>
<feature type="transmembrane region" description="Helical" evidence="9">
    <location>
        <begin position="124"/>
        <end position="143"/>
    </location>
</feature>
<feature type="transmembrane region" description="Helical" evidence="9">
    <location>
        <begin position="12"/>
        <end position="33"/>
    </location>
</feature>
<keyword evidence="4 9" id="KW-0997">Cell inner membrane</keyword>
<dbReference type="InterPro" id="IPR055348">
    <property type="entry name" value="DctQ"/>
</dbReference>
<proteinExistence type="inferred from homology"/>
<dbReference type="RefSeq" id="WP_147095734.1">
    <property type="nucleotide sequence ID" value="NZ_JBHUFH010000002.1"/>
</dbReference>
<sequence>MRFILNEAEKIVCAAIFLGMTAIGFANVCARYLTHYSLAATEELLTYGFLLLTVFGAAIAARRGEHLAVTLLTDKLPLTLRRAVFLLAVALTVFLLAMSAWFSWQALVNTFRNGMTSYALQIPAWYYQAAVPFGFALIIVRYLQYAATYLRDPDSAPDEVPDV</sequence>
<dbReference type="EMBL" id="VOPL01000001">
    <property type="protein sequence ID" value="TXB70419.1"/>
    <property type="molecule type" value="Genomic_DNA"/>
</dbReference>
<accession>A0A5C6S6D0</accession>
<name>A0A5C6S6D0_9RHOB</name>
<keyword evidence="6 9" id="KW-1133">Transmembrane helix</keyword>
<evidence type="ECO:0000256" key="4">
    <source>
        <dbReference type="ARBA" id="ARBA00022519"/>
    </source>
</evidence>
<evidence type="ECO:0000256" key="9">
    <source>
        <dbReference type="RuleBase" id="RU369079"/>
    </source>
</evidence>
<feature type="domain" description="Tripartite ATP-independent periplasmic transporters DctQ component" evidence="10">
    <location>
        <begin position="20"/>
        <end position="147"/>
    </location>
</feature>
<dbReference type="GO" id="GO:0005886">
    <property type="term" value="C:plasma membrane"/>
    <property type="evidence" value="ECO:0007669"/>
    <property type="project" value="UniProtKB-SubCell"/>
</dbReference>
<dbReference type="PANTHER" id="PTHR35011">
    <property type="entry name" value="2,3-DIKETO-L-GULONATE TRAP TRANSPORTER SMALL PERMEASE PROTEIN YIAM"/>
    <property type="match status" value="1"/>
</dbReference>
<dbReference type="GO" id="GO:0022857">
    <property type="term" value="F:transmembrane transporter activity"/>
    <property type="evidence" value="ECO:0007669"/>
    <property type="project" value="UniProtKB-UniRule"/>
</dbReference>
<evidence type="ECO:0000259" key="10">
    <source>
        <dbReference type="Pfam" id="PF04290"/>
    </source>
</evidence>
<comment type="subcellular location">
    <subcellularLocation>
        <location evidence="1 9">Cell inner membrane</location>
        <topology evidence="1 9">Multi-pass membrane protein</topology>
    </subcellularLocation>
</comment>
<dbReference type="Proteomes" id="UP000321562">
    <property type="component" value="Unassembled WGS sequence"/>
</dbReference>
<dbReference type="Pfam" id="PF04290">
    <property type="entry name" value="DctQ"/>
    <property type="match status" value="1"/>
</dbReference>
<dbReference type="GO" id="GO:0015740">
    <property type="term" value="P:C4-dicarboxylate transport"/>
    <property type="evidence" value="ECO:0007669"/>
    <property type="project" value="TreeGrafter"/>
</dbReference>
<protein>
    <recommendedName>
        <fullName evidence="9">TRAP transporter small permease protein</fullName>
    </recommendedName>
</protein>
<keyword evidence="7 9" id="KW-0472">Membrane</keyword>
<comment type="subunit">
    <text evidence="9">The complex comprises the extracytoplasmic solute receptor protein and the two transmembrane proteins.</text>
</comment>
<keyword evidence="12" id="KW-1185">Reference proteome</keyword>
<comment type="similarity">
    <text evidence="8 9">Belongs to the TRAP transporter small permease family.</text>
</comment>
<reference evidence="11 12" key="1">
    <citation type="submission" date="2019-08" db="EMBL/GenBank/DDBJ databases">
        <authorList>
            <person name="Ye J."/>
        </authorList>
    </citation>
    <scope>NUCLEOTIDE SEQUENCE [LARGE SCALE GENOMIC DNA]</scope>
    <source>
        <strain evidence="11 12">TK008</strain>
    </source>
</reference>
<keyword evidence="2 9" id="KW-0813">Transport</keyword>
<comment type="caution">
    <text evidence="11">The sequence shown here is derived from an EMBL/GenBank/DDBJ whole genome shotgun (WGS) entry which is preliminary data.</text>
</comment>
<comment type="function">
    <text evidence="9">Part of the tripartite ATP-independent periplasmic (TRAP) transport system.</text>
</comment>
<keyword evidence="5 9" id="KW-0812">Transmembrane</keyword>
<dbReference type="PANTHER" id="PTHR35011:SF2">
    <property type="entry name" value="2,3-DIKETO-L-GULONATE TRAP TRANSPORTER SMALL PERMEASE PROTEIN YIAM"/>
    <property type="match status" value="1"/>
</dbReference>
<evidence type="ECO:0000313" key="11">
    <source>
        <dbReference type="EMBL" id="TXB70419.1"/>
    </source>
</evidence>
<evidence type="ECO:0000256" key="8">
    <source>
        <dbReference type="ARBA" id="ARBA00038436"/>
    </source>
</evidence>
<dbReference type="InterPro" id="IPR007387">
    <property type="entry name" value="TRAP_DctQ"/>
</dbReference>
<dbReference type="AlphaFoldDB" id="A0A5C6S6D0"/>
<keyword evidence="3" id="KW-1003">Cell membrane</keyword>
<dbReference type="OrthoDB" id="4964541at2"/>
<gene>
    <name evidence="11" type="ORF">FQV27_00645</name>
</gene>